<name>A0A8H3QDP2_9GLOM</name>
<organism evidence="1 2">
    <name type="scientific">Rhizophagus clarus</name>
    <dbReference type="NCBI Taxonomy" id="94130"/>
    <lineage>
        <taxon>Eukaryota</taxon>
        <taxon>Fungi</taxon>
        <taxon>Fungi incertae sedis</taxon>
        <taxon>Mucoromycota</taxon>
        <taxon>Glomeromycotina</taxon>
        <taxon>Glomeromycetes</taxon>
        <taxon>Glomerales</taxon>
        <taxon>Glomeraceae</taxon>
        <taxon>Rhizophagus</taxon>
    </lineage>
</organism>
<sequence length="842" mass="97861">MSETRSLRYADYWRLPYENWDEDSWMNYLQNNYPDVSPRLARTYFIAELKVLINNLKPDSRELEKASALKSRIEKIKKNKTFSTGRAGRADKENLPQGIVAQLNIGLVDWRYSSSIHTWIKQFPSCDKKKKLVTSVGKDFEFRGRDNTFKILWEGKNDLNGIKGRFENINNNNKNAHPIPVLAGGPGTGKSRFLDELERLTKEHVNKDEKSRKIFENMTFLNVTYGNESPPTSLDIQVGCEASLAFRILFEYFRPKGSSFGEFINNCKNSNNKDIDNLTLDRALNIIYIDFTEQVIQNSSVEKQKILILIVGIDEFNKLYEINENLTDLVTCIGGIMCKPPAGIFFAPVLSGTIKGPIDDYIKSSLCKRLRLPLPLLENDDTIEIFGKAIRNEEYVRRNHRFRLCICDIGGHVKTLEYFYQFFIDRLEQLGNGNPHQVQVSEVIQSVKHKIIFSYNLKQYAIYLESTLAKAILGLPIRKNEKVNEQCNESYEDLDHAGILKLIQCKKEHYQIRIPYVLVCLLVKQSRSNDLVFWNEMLIYEETMWWQSFEEFNARFWALRLHLFRLAGYSKITLKELLKGAEFSRGLPDIEITLPETTIRLCRLNHRFPKKDDAPELWQLEQDEDMNVTQNDFINVEHLDEQYIEKYINSVFINGPGAMFDVFSIHQLNNLNNINKTLFVVQQIKKTNPQAKNPMIINNDRFNLEFNKVSEAMKNISTDEWVFLFLTDASAKDLTIKCKNNSAFVGKEQFESFFGYTYSSRAQFACGMTEPSEIHVSSAPIEILNKYLGLDKKQCKILSVKRAHNKICNLEEMREMMGIGRNSKRFKVLKEFDKQKRLIYDI</sequence>
<comment type="caution">
    <text evidence="1">The sequence shown here is derived from an EMBL/GenBank/DDBJ whole genome shotgun (WGS) entry which is preliminary data.</text>
</comment>
<proteinExistence type="predicted"/>
<dbReference type="EMBL" id="BLAL01000006">
    <property type="protein sequence ID" value="GES73339.1"/>
    <property type="molecule type" value="Genomic_DNA"/>
</dbReference>
<dbReference type="AlphaFoldDB" id="A0A8H3QDP2"/>
<accession>A0A8H3QDP2</accession>
<evidence type="ECO:0008006" key="3">
    <source>
        <dbReference type="Google" id="ProtNLM"/>
    </source>
</evidence>
<protein>
    <recommendedName>
        <fullName evidence="3">Crinkler effector protein N-terminal domain-containing protein</fullName>
    </recommendedName>
</protein>
<gene>
    <name evidence="1" type="ORF">RCL2_000087900</name>
</gene>
<dbReference type="Proteomes" id="UP000615446">
    <property type="component" value="Unassembled WGS sequence"/>
</dbReference>
<reference evidence="1" key="1">
    <citation type="submission" date="2019-10" db="EMBL/GenBank/DDBJ databases">
        <title>Conservation and host-specific expression of non-tandemly repeated heterogenous ribosome RNA gene in arbuscular mycorrhizal fungi.</title>
        <authorList>
            <person name="Maeda T."/>
            <person name="Kobayashi Y."/>
            <person name="Nakagawa T."/>
            <person name="Ezawa T."/>
            <person name="Yamaguchi K."/>
            <person name="Bino T."/>
            <person name="Nishimoto Y."/>
            <person name="Shigenobu S."/>
            <person name="Kawaguchi M."/>
        </authorList>
    </citation>
    <scope>NUCLEOTIDE SEQUENCE</scope>
    <source>
        <strain evidence="1">HR1</strain>
    </source>
</reference>
<evidence type="ECO:0000313" key="2">
    <source>
        <dbReference type="Proteomes" id="UP000615446"/>
    </source>
</evidence>
<dbReference type="OrthoDB" id="2373318at2759"/>
<evidence type="ECO:0000313" key="1">
    <source>
        <dbReference type="EMBL" id="GES73339.1"/>
    </source>
</evidence>